<feature type="transmembrane region" description="Helical" evidence="1">
    <location>
        <begin position="12"/>
        <end position="33"/>
    </location>
</feature>
<proteinExistence type="predicted"/>
<dbReference type="OrthoDB" id="1751751at2"/>
<name>A0A1M5RCV8_9FIRM</name>
<keyword evidence="3" id="KW-1185">Reference proteome</keyword>
<organism evidence="2 3">
    <name type="scientific">Asaccharospora irregularis DSM 2635</name>
    <dbReference type="NCBI Taxonomy" id="1121321"/>
    <lineage>
        <taxon>Bacteria</taxon>
        <taxon>Bacillati</taxon>
        <taxon>Bacillota</taxon>
        <taxon>Clostridia</taxon>
        <taxon>Peptostreptococcales</taxon>
        <taxon>Peptostreptococcaceae</taxon>
        <taxon>Asaccharospora</taxon>
    </lineage>
</organism>
<keyword evidence="1" id="KW-1133">Transmembrane helix</keyword>
<dbReference type="Pfam" id="PF07963">
    <property type="entry name" value="N_methyl"/>
    <property type="match status" value="1"/>
</dbReference>
<dbReference type="Proteomes" id="UP000243255">
    <property type="component" value="Unassembled WGS sequence"/>
</dbReference>
<dbReference type="PROSITE" id="PS00409">
    <property type="entry name" value="PROKAR_NTER_METHYL"/>
    <property type="match status" value="1"/>
</dbReference>
<evidence type="ECO:0000313" key="2">
    <source>
        <dbReference type="EMBL" id="SHH24111.1"/>
    </source>
</evidence>
<dbReference type="InterPro" id="IPR045584">
    <property type="entry name" value="Pilin-like"/>
</dbReference>
<sequence length="149" mass="16041">MKNIRVQKGFTLIEMVIVVALLGILSSIAIVQYGEVQKKARENADYTNASNIAIATYMAINDGNLKSENINSADVLKNLKDGGYLASIPSPQSEEGNFSVSVSGAESKDVKVLVGEKVFYPKQNSNSTEEKVGSIKTDRNIGKILKTSA</sequence>
<dbReference type="Gene3D" id="3.30.700.10">
    <property type="entry name" value="Glycoprotein, Type 4 Pilin"/>
    <property type="match status" value="1"/>
</dbReference>
<dbReference type="InterPro" id="IPR012902">
    <property type="entry name" value="N_methyl_site"/>
</dbReference>
<dbReference type="NCBIfam" id="TIGR02532">
    <property type="entry name" value="IV_pilin_GFxxxE"/>
    <property type="match status" value="1"/>
</dbReference>
<dbReference type="SUPFAM" id="SSF54523">
    <property type="entry name" value="Pili subunits"/>
    <property type="match status" value="1"/>
</dbReference>
<protein>
    <submittedName>
        <fullName evidence="2">Type IV pilus assembly protein PilA</fullName>
    </submittedName>
</protein>
<reference evidence="3" key="1">
    <citation type="submission" date="2016-11" db="EMBL/GenBank/DDBJ databases">
        <authorList>
            <person name="Varghese N."/>
            <person name="Submissions S."/>
        </authorList>
    </citation>
    <scope>NUCLEOTIDE SEQUENCE [LARGE SCALE GENOMIC DNA]</scope>
    <source>
        <strain evidence="3">DSM 2635</strain>
    </source>
</reference>
<accession>A0A1M5RCV8</accession>
<dbReference type="EMBL" id="FQWX01000029">
    <property type="protein sequence ID" value="SHH24111.1"/>
    <property type="molecule type" value="Genomic_DNA"/>
</dbReference>
<keyword evidence="1" id="KW-0472">Membrane</keyword>
<dbReference type="AlphaFoldDB" id="A0A1M5RCV8"/>
<evidence type="ECO:0000256" key="1">
    <source>
        <dbReference type="SAM" id="Phobius"/>
    </source>
</evidence>
<evidence type="ECO:0000313" key="3">
    <source>
        <dbReference type="Proteomes" id="UP000243255"/>
    </source>
</evidence>
<dbReference type="RefSeq" id="WP_073126934.1">
    <property type="nucleotide sequence ID" value="NZ_BAABCH010000087.1"/>
</dbReference>
<dbReference type="STRING" id="1121321.SAMN04488530_12910"/>
<keyword evidence="1" id="KW-0812">Transmembrane</keyword>
<gene>
    <name evidence="2" type="ORF">SAMN04488530_12910</name>
</gene>